<evidence type="ECO:0000313" key="2">
    <source>
        <dbReference type="Proteomes" id="UP000316545"/>
    </source>
</evidence>
<dbReference type="InterPro" id="IPR021070">
    <property type="entry name" value="Killing_trait_RebB"/>
</dbReference>
<organism evidence="1 2">
    <name type="scientific">Nitrospirillum amazonense</name>
    <dbReference type="NCBI Taxonomy" id="28077"/>
    <lineage>
        <taxon>Bacteria</taxon>
        <taxon>Pseudomonadati</taxon>
        <taxon>Pseudomonadota</taxon>
        <taxon>Alphaproteobacteria</taxon>
        <taxon>Rhodospirillales</taxon>
        <taxon>Azospirillaceae</taxon>
        <taxon>Nitrospirillum</taxon>
    </lineage>
</organism>
<dbReference type="Pfam" id="PF11747">
    <property type="entry name" value="RebB"/>
    <property type="match status" value="1"/>
</dbReference>
<accession>A0A560FMQ0</accession>
<name>A0A560FMQ0_9PROT</name>
<dbReference type="Proteomes" id="UP000316545">
    <property type="component" value="Unassembled WGS sequence"/>
</dbReference>
<comment type="caution">
    <text evidence="1">The sequence shown here is derived from an EMBL/GenBank/DDBJ whole genome shotgun (WGS) entry which is preliminary data.</text>
</comment>
<dbReference type="RefSeq" id="WP_145619003.1">
    <property type="nucleotide sequence ID" value="NZ_JAYNFR010000015.1"/>
</dbReference>
<reference evidence="1 2" key="1">
    <citation type="submission" date="2019-06" db="EMBL/GenBank/DDBJ databases">
        <title>Genomic Encyclopedia of Type Strains, Phase IV (KMG-V): Genome sequencing to study the core and pangenomes of soil and plant-associated prokaryotes.</title>
        <authorList>
            <person name="Whitman W."/>
        </authorList>
    </citation>
    <scope>NUCLEOTIDE SEQUENCE [LARGE SCALE GENOMIC DNA]</scope>
    <source>
        <strain evidence="1 2">BR 11865</strain>
    </source>
</reference>
<dbReference type="EMBL" id="VITO01000015">
    <property type="protein sequence ID" value="TWB22913.1"/>
    <property type="molecule type" value="Genomic_DNA"/>
</dbReference>
<protein>
    <submittedName>
        <fullName evidence="1">Killing trait domain-containing protein</fullName>
    </submittedName>
</protein>
<proteinExistence type="predicted"/>
<gene>
    <name evidence="1" type="ORF">FBZ88_11559</name>
</gene>
<keyword evidence="2" id="KW-1185">Reference proteome</keyword>
<evidence type="ECO:0000313" key="1">
    <source>
        <dbReference type="EMBL" id="TWB22913.1"/>
    </source>
</evidence>
<sequence>MAFPTAVNDQITDSVTQANTKVIDPAPPQAIGQVMQALAHSTGILMENAVSQQQQQAILAQAATTQGVTLIYGAGSPSKPVEG</sequence>
<dbReference type="AlphaFoldDB" id="A0A560FMQ0"/>